<accession>A0A0C9MKY3</accession>
<keyword evidence="2" id="KW-0446">Lipid-binding</keyword>
<evidence type="ECO:0000256" key="1">
    <source>
        <dbReference type="ARBA" id="ARBA00005567"/>
    </source>
</evidence>
<dbReference type="InterPro" id="IPR035984">
    <property type="entry name" value="Acyl-CoA-binding_sf"/>
</dbReference>
<dbReference type="EMBL" id="DF836904">
    <property type="protein sequence ID" value="GAN11461.1"/>
    <property type="molecule type" value="Genomic_DNA"/>
</dbReference>
<evidence type="ECO:0000313" key="5">
    <source>
        <dbReference type="Proteomes" id="UP000053815"/>
    </source>
</evidence>
<name>A0A0C9MKY3_9FUNG</name>
<dbReference type="OrthoDB" id="346910at2759"/>
<dbReference type="Gene3D" id="1.20.80.10">
    <property type="match status" value="1"/>
</dbReference>
<gene>
    <name evidence="4" type="ORF">MAM1_0615c11024</name>
</gene>
<dbReference type="SUPFAM" id="SSF47027">
    <property type="entry name" value="Acyl-CoA binding protein"/>
    <property type="match status" value="1"/>
</dbReference>
<organism evidence="4">
    <name type="scientific">Mucor ambiguus</name>
    <dbReference type="NCBI Taxonomy" id="91626"/>
    <lineage>
        <taxon>Eukaryota</taxon>
        <taxon>Fungi</taxon>
        <taxon>Fungi incertae sedis</taxon>
        <taxon>Mucoromycota</taxon>
        <taxon>Mucoromycotina</taxon>
        <taxon>Mucoromycetes</taxon>
        <taxon>Mucorales</taxon>
        <taxon>Mucorineae</taxon>
        <taxon>Mucoraceae</taxon>
        <taxon>Mucor</taxon>
    </lineage>
</organism>
<dbReference type="AlphaFoldDB" id="A0A0C9MKY3"/>
<keyword evidence="5" id="KW-1185">Reference proteome</keyword>
<reference evidence="4" key="1">
    <citation type="submission" date="2014-09" db="EMBL/GenBank/DDBJ databases">
        <title>Draft genome sequence of an oleaginous Mucoromycotina fungus Mucor ambiguus NBRC6742.</title>
        <authorList>
            <person name="Takeda I."/>
            <person name="Yamane N."/>
            <person name="Morita T."/>
            <person name="Tamano K."/>
            <person name="Machida M."/>
            <person name="Baker S."/>
            <person name="Koike H."/>
        </authorList>
    </citation>
    <scope>NUCLEOTIDE SEQUENCE</scope>
    <source>
        <strain evidence="4">NBRC 6742</strain>
    </source>
</reference>
<feature type="domain" description="ACB" evidence="3">
    <location>
        <begin position="15"/>
        <end position="106"/>
    </location>
</feature>
<dbReference type="Proteomes" id="UP000053815">
    <property type="component" value="Unassembled WGS sequence"/>
</dbReference>
<dbReference type="Pfam" id="PF00887">
    <property type="entry name" value="ACBP"/>
    <property type="match status" value="1"/>
</dbReference>
<dbReference type="PANTHER" id="PTHR23310:SF62">
    <property type="entry name" value="ACYL-COA BINDING PROTEIN 1, ISOFORM A"/>
    <property type="match status" value="1"/>
</dbReference>
<evidence type="ECO:0000313" key="4">
    <source>
        <dbReference type="EMBL" id="GAN11461.1"/>
    </source>
</evidence>
<proteinExistence type="inferred from homology"/>
<dbReference type="GO" id="GO:0006631">
    <property type="term" value="P:fatty acid metabolic process"/>
    <property type="evidence" value="ECO:0007669"/>
    <property type="project" value="TreeGrafter"/>
</dbReference>
<dbReference type="PROSITE" id="PS51228">
    <property type="entry name" value="ACB_2"/>
    <property type="match status" value="1"/>
</dbReference>
<dbReference type="InterPro" id="IPR014352">
    <property type="entry name" value="FERM/acyl-CoA-bd_prot_sf"/>
</dbReference>
<protein>
    <recommendedName>
        <fullName evidence="3">ACB domain-containing protein</fullName>
    </recommendedName>
</protein>
<dbReference type="GO" id="GO:0000062">
    <property type="term" value="F:fatty-acyl-CoA binding"/>
    <property type="evidence" value="ECO:0007669"/>
    <property type="project" value="InterPro"/>
</dbReference>
<dbReference type="PANTHER" id="PTHR23310">
    <property type="entry name" value="ACYL-COA-BINDING PROTEIN, ACBP"/>
    <property type="match status" value="1"/>
</dbReference>
<sequence length="281" mass="32408">MPFTNATPSKSLYITQIRFCRALAVVRSLPAETNAPFQPSLSDKMHLYGLYKQAIAGDCLLRRPSAGQTLLYEKWRAWYSMKGRNPIEAQIIYIHALVELLEEFLEQNPHSDLTTSLNESLNYLVETEDDNYEVEFWDATDQYHIQFSSTQSTPTTLNFPLTLRPSDHTHNHHKNGCVHNLYEDPFDQKSYTSIAGLQSEVTALCQGMGSLQFNVSKSVFQWHWLWFFKSVAKHAIFHCLSSILLFFVLWRRKSPIAYAVISYVGPRLRNVLQYLMSCIIA</sequence>
<dbReference type="InterPro" id="IPR000582">
    <property type="entry name" value="Acyl-CoA-binding_protein"/>
</dbReference>
<comment type="similarity">
    <text evidence="1">Belongs to the ACBP family.</text>
</comment>
<evidence type="ECO:0000259" key="3">
    <source>
        <dbReference type="PROSITE" id="PS51228"/>
    </source>
</evidence>
<evidence type="ECO:0000256" key="2">
    <source>
        <dbReference type="ARBA" id="ARBA00023121"/>
    </source>
</evidence>
<dbReference type="STRING" id="91626.A0A0C9MKY3"/>